<sequence length="142" mass="15591">MAYVKLAPLAVFFLLATFLIFPMNKVEAQTDLLNEYTNILGSCGGGDGGCICLPEGLGKMCFPRAYKDVVKAYGENFNVCQSHVDCEKKRSGSFCIRYPVVDYGLCVNVASESVAKDLSLTFKFAPEFINHILKMPVTTAKI</sequence>
<comment type="caution">
    <text evidence="1">The sequence shown here is derived from an EMBL/GenBank/DDBJ whole genome shotgun (WGS) entry which is preliminary data.</text>
</comment>
<reference evidence="1" key="1">
    <citation type="submission" date="2023-10" db="EMBL/GenBank/DDBJ databases">
        <authorList>
            <person name="Rodriguez Cubillos JULIANA M."/>
            <person name="De Vega J."/>
        </authorList>
    </citation>
    <scope>NUCLEOTIDE SEQUENCE</scope>
</reference>
<name>A0ACB0M4C2_TRIPR</name>
<keyword evidence="2" id="KW-1185">Reference proteome</keyword>
<gene>
    <name evidence="1" type="ORF">MILVUS5_LOCUS38462</name>
</gene>
<dbReference type="Proteomes" id="UP001177021">
    <property type="component" value="Unassembled WGS sequence"/>
</dbReference>
<evidence type="ECO:0000313" key="1">
    <source>
        <dbReference type="EMBL" id="CAJ2675436.1"/>
    </source>
</evidence>
<proteinExistence type="predicted"/>
<evidence type="ECO:0000313" key="2">
    <source>
        <dbReference type="Proteomes" id="UP001177021"/>
    </source>
</evidence>
<dbReference type="EMBL" id="CASHSV030000716">
    <property type="protein sequence ID" value="CAJ2675436.1"/>
    <property type="molecule type" value="Genomic_DNA"/>
</dbReference>
<accession>A0ACB0M4C2</accession>
<organism evidence="1 2">
    <name type="scientific">Trifolium pratense</name>
    <name type="common">Red clover</name>
    <dbReference type="NCBI Taxonomy" id="57577"/>
    <lineage>
        <taxon>Eukaryota</taxon>
        <taxon>Viridiplantae</taxon>
        <taxon>Streptophyta</taxon>
        <taxon>Embryophyta</taxon>
        <taxon>Tracheophyta</taxon>
        <taxon>Spermatophyta</taxon>
        <taxon>Magnoliopsida</taxon>
        <taxon>eudicotyledons</taxon>
        <taxon>Gunneridae</taxon>
        <taxon>Pentapetalae</taxon>
        <taxon>rosids</taxon>
        <taxon>fabids</taxon>
        <taxon>Fabales</taxon>
        <taxon>Fabaceae</taxon>
        <taxon>Papilionoideae</taxon>
        <taxon>50 kb inversion clade</taxon>
        <taxon>NPAAA clade</taxon>
        <taxon>Hologalegina</taxon>
        <taxon>IRL clade</taxon>
        <taxon>Trifolieae</taxon>
        <taxon>Trifolium</taxon>
    </lineage>
</organism>
<protein>
    <submittedName>
        <fullName evidence="1">Uncharacterized protein</fullName>
    </submittedName>
</protein>